<evidence type="ECO:0000256" key="2">
    <source>
        <dbReference type="SAM" id="SignalP"/>
    </source>
</evidence>
<dbReference type="RefSeq" id="XP_033790802.1">
    <property type="nucleotide sequence ID" value="XM_033934911.1"/>
</dbReference>
<feature type="chain" id="PRO_5027716638" evidence="2">
    <location>
        <begin position="20"/>
        <end position="114"/>
    </location>
</feature>
<keyword evidence="2" id="KW-0732">Signal</keyword>
<name>A0A6P8PR95_GEOSA</name>
<feature type="signal peptide" evidence="2">
    <location>
        <begin position="1"/>
        <end position="19"/>
    </location>
</feature>
<protein>
    <submittedName>
        <fullName evidence="4">Phosphatidylinositol transfer protein 3-like</fullName>
    </submittedName>
</protein>
<dbReference type="Proteomes" id="UP000515159">
    <property type="component" value="Chromosome 2"/>
</dbReference>
<dbReference type="KEGG" id="gsh:117355847"/>
<sequence>MECWWKVVCVLAVAAGVYSASIRQSSRTVGDNDTSLAVDVYNKGLPGNPPVKTLNTYIKSKQDGEEKKEEEKEKKKEKNDKENEDKDKITNADDSSNVECLCCILNMTGHKCRK</sequence>
<evidence type="ECO:0000313" key="3">
    <source>
        <dbReference type="Proteomes" id="UP000515159"/>
    </source>
</evidence>
<evidence type="ECO:0000313" key="4">
    <source>
        <dbReference type="RefSeq" id="XP_033790802.1"/>
    </source>
</evidence>
<dbReference type="InParanoid" id="A0A6P8PR95"/>
<reference evidence="4" key="1">
    <citation type="submission" date="2025-08" db="UniProtKB">
        <authorList>
            <consortium name="RefSeq"/>
        </authorList>
    </citation>
    <scope>IDENTIFICATION</scope>
</reference>
<feature type="region of interest" description="Disordered" evidence="1">
    <location>
        <begin position="40"/>
        <end position="92"/>
    </location>
</feature>
<evidence type="ECO:0000256" key="1">
    <source>
        <dbReference type="SAM" id="MobiDB-lite"/>
    </source>
</evidence>
<gene>
    <name evidence="4" type="primary">LOC117355847</name>
</gene>
<accession>A0A6P8PR95</accession>
<organism evidence="3 4">
    <name type="scientific">Geotrypetes seraphini</name>
    <name type="common">Gaboon caecilian</name>
    <name type="synonym">Caecilia seraphini</name>
    <dbReference type="NCBI Taxonomy" id="260995"/>
    <lineage>
        <taxon>Eukaryota</taxon>
        <taxon>Metazoa</taxon>
        <taxon>Chordata</taxon>
        <taxon>Craniata</taxon>
        <taxon>Vertebrata</taxon>
        <taxon>Euteleostomi</taxon>
        <taxon>Amphibia</taxon>
        <taxon>Gymnophiona</taxon>
        <taxon>Geotrypetes</taxon>
    </lineage>
</organism>
<keyword evidence="3" id="KW-1185">Reference proteome</keyword>
<dbReference type="AlphaFoldDB" id="A0A6P8PR95"/>
<dbReference type="GeneID" id="117355847"/>
<proteinExistence type="predicted"/>
<feature type="compositionally biased region" description="Basic and acidic residues" evidence="1">
    <location>
        <begin position="60"/>
        <end position="91"/>
    </location>
</feature>